<feature type="domain" description="Tubulin/FtsZ GTPase" evidence="7">
    <location>
        <begin position="47"/>
        <end position="247"/>
    </location>
</feature>
<evidence type="ECO:0000256" key="1">
    <source>
        <dbReference type="ARBA" id="ARBA00001946"/>
    </source>
</evidence>
<dbReference type="PRINTS" id="PR01163">
    <property type="entry name" value="BETATUBULIN"/>
</dbReference>
<dbReference type="PANTHER" id="PTHR11588">
    <property type="entry name" value="TUBULIN"/>
    <property type="match status" value="1"/>
</dbReference>
<organism evidence="9 10">
    <name type="scientific">Hydra vulgaris</name>
    <name type="common">Hydra</name>
    <name type="synonym">Hydra attenuata</name>
    <dbReference type="NCBI Taxonomy" id="6087"/>
    <lineage>
        <taxon>Eukaryota</taxon>
        <taxon>Metazoa</taxon>
        <taxon>Cnidaria</taxon>
        <taxon>Hydrozoa</taxon>
        <taxon>Hydroidolina</taxon>
        <taxon>Anthoathecata</taxon>
        <taxon>Aplanulata</taxon>
        <taxon>Hydridae</taxon>
        <taxon>Hydra</taxon>
    </lineage>
</organism>
<keyword evidence="9" id="KW-1185">Reference proteome</keyword>
<dbReference type="SMART" id="SM00864">
    <property type="entry name" value="Tubulin"/>
    <property type="match status" value="1"/>
</dbReference>
<dbReference type="InterPro" id="IPR002453">
    <property type="entry name" value="Beta_tubulin"/>
</dbReference>
<dbReference type="SUPFAM" id="SSF52490">
    <property type="entry name" value="Tubulin nucleotide-binding domain-like"/>
    <property type="match status" value="1"/>
</dbReference>
<dbReference type="InterPro" id="IPR018316">
    <property type="entry name" value="Tubulin/FtsZ_2-layer-sand-dom"/>
</dbReference>
<comment type="cofactor">
    <cofactor evidence="1">
        <name>Mg(2+)</name>
        <dbReference type="ChEBI" id="CHEBI:18420"/>
    </cofactor>
</comment>
<dbReference type="GeneID" id="100214212"/>
<dbReference type="InterPro" id="IPR023123">
    <property type="entry name" value="Tubulin_C"/>
</dbReference>
<name>A0ABM4BED0_HYDVU</name>
<dbReference type="InterPro" id="IPR008280">
    <property type="entry name" value="Tub_FtsZ_C"/>
</dbReference>
<dbReference type="InterPro" id="IPR000217">
    <property type="entry name" value="Tubulin"/>
</dbReference>
<comment type="function">
    <text evidence="6">Tubulin is the major constituent of microtubules, a cylinder consisting of laterally associated linear protofilaments composed of alpha- and beta-tubulin heterodimers. Microtubules grow by the addition of GTP-tubulin dimers to the microtubule end, where a stabilizing cap forms. Below the cap, tubulin dimers are in GDP-bound state, owing to GTPase activity of alpha-tubulin.</text>
</comment>
<dbReference type="PROSITE" id="PS00227">
    <property type="entry name" value="TUBULIN"/>
    <property type="match status" value="1"/>
</dbReference>
<dbReference type="InterPro" id="IPR036525">
    <property type="entry name" value="Tubulin/FtsZ_GTPase_sf"/>
</dbReference>
<keyword evidence="4 6" id="KW-0547">Nucleotide-binding</keyword>
<reference evidence="10" key="2">
    <citation type="submission" date="2025-08" db="UniProtKB">
        <authorList>
            <consortium name="RefSeq"/>
        </authorList>
    </citation>
    <scope>IDENTIFICATION</scope>
</reference>
<keyword evidence="3 6" id="KW-0493">Microtubule</keyword>
<evidence type="ECO:0000256" key="4">
    <source>
        <dbReference type="ARBA" id="ARBA00022741"/>
    </source>
</evidence>
<proteinExistence type="inferred from homology"/>
<evidence type="ECO:0000256" key="2">
    <source>
        <dbReference type="ARBA" id="ARBA00009636"/>
    </source>
</evidence>
<keyword evidence="5 6" id="KW-0342">GTP-binding</keyword>
<evidence type="ECO:0000256" key="6">
    <source>
        <dbReference type="RuleBase" id="RU000352"/>
    </source>
</evidence>
<protein>
    <recommendedName>
        <fullName evidence="6">Tubulin beta chain</fullName>
    </recommendedName>
</protein>
<dbReference type="PRINTS" id="PR01161">
    <property type="entry name" value="TUBULIN"/>
</dbReference>
<feature type="domain" description="Tubulin/FtsZ 2-layer sandwich" evidence="8">
    <location>
        <begin position="249"/>
        <end position="386"/>
    </location>
</feature>
<dbReference type="Pfam" id="PF03953">
    <property type="entry name" value="Tubulin_C"/>
    <property type="match status" value="1"/>
</dbReference>
<comment type="similarity">
    <text evidence="2 6">Belongs to the tubulin family.</text>
</comment>
<gene>
    <name evidence="10" type="primary">LOC100214212</name>
</gene>
<dbReference type="CDD" id="cd02187">
    <property type="entry name" value="beta_tubulin"/>
    <property type="match status" value="1"/>
</dbReference>
<dbReference type="RefSeq" id="XP_065647321.1">
    <property type="nucleotide sequence ID" value="XM_065791249.1"/>
</dbReference>
<dbReference type="InterPro" id="IPR037103">
    <property type="entry name" value="Tubulin/FtsZ-like_C"/>
</dbReference>
<dbReference type="InterPro" id="IPR017975">
    <property type="entry name" value="Tubulin_CS"/>
</dbReference>
<evidence type="ECO:0000256" key="3">
    <source>
        <dbReference type="ARBA" id="ARBA00022701"/>
    </source>
</evidence>
<reference evidence="9" key="1">
    <citation type="submission" date="2025-05" db="UniProtKB">
        <authorList>
            <consortium name="RefSeq"/>
        </authorList>
    </citation>
    <scope>NUCLEOTIDE SEQUENCE [LARGE SCALE GENOMIC DNA]</scope>
</reference>
<evidence type="ECO:0000313" key="9">
    <source>
        <dbReference type="Proteomes" id="UP001652625"/>
    </source>
</evidence>
<dbReference type="Gene3D" id="1.10.287.600">
    <property type="entry name" value="Helix hairpin bin"/>
    <property type="match status" value="1"/>
</dbReference>
<dbReference type="Gene3D" id="3.30.1330.20">
    <property type="entry name" value="Tubulin/FtsZ, C-terminal domain"/>
    <property type="match status" value="1"/>
</dbReference>
<dbReference type="SUPFAM" id="SSF55307">
    <property type="entry name" value="Tubulin C-terminal domain-like"/>
    <property type="match status" value="1"/>
</dbReference>
<dbReference type="Proteomes" id="UP001652625">
    <property type="component" value="Chromosome 02"/>
</dbReference>
<dbReference type="InterPro" id="IPR003008">
    <property type="entry name" value="Tubulin_FtsZ_GTPase"/>
</dbReference>
<evidence type="ECO:0000259" key="8">
    <source>
        <dbReference type="SMART" id="SM00865"/>
    </source>
</evidence>
<comment type="subunit">
    <text evidence="6">Dimer of alpha and beta chains. A typical microtubule is a hollow water-filled tube with an outer diameter of 25 nm and an inner diameter of 15 nM. Alpha-beta heterodimers associate head-to-tail to form protofilaments running lengthwise along the microtubule wall with the beta-tubulin subunit facing the microtubule plus end conferring a structural polarity. Microtubules usually have 13 protofilaments but different protofilament numbers can be found in some organisms and specialized cells.</text>
</comment>
<evidence type="ECO:0000259" key="7">
    <source>
        <dbReference type="SMART" id="SM00864"/>
    </source>
</evidence>
<sequence length="456" mass="51134">MQEIVSLQFGQCGNQIGTKFWETICEEHNINKDGLLDDLNNGDNGKIGVCFHENNNGIKKKYVPRTVLVDLEPGVIDAVKSGISKGLYRPDNFVAGNGGAGNNWAKGYLVCGNEYIERVLDIIRKEVEACNCIQAFHMMHSLGGGTGSGFGSLTLNRLREEYPDILFINTSIFPSALVSEVIVEPYNTVLSLDLLLEQSDGVFCMDNEALSKICLNKLKQKRVTYDKLNQLVAAAMSGVTTSLRFPGQLNADIRKLSVNMIPFPRLHFYMTGLSPLSNPDEFGYCKQGVAELTRDLFEPSNMMVDCNPRAGRYLTFAAMYRGTVSMRDIDEQLRLIQNKNSAYFVEWIPNNAKVSSCNVAPKGHKLTATFLANNTSLQDVMRRIRDQYLKMFKRKAFLHWYTTEGIEEMQFTEAESNINDIISEYEQLTHMTANDLCCCSDLEDSLEELDSGISCL</sequence>
<dbReference type="Gene3D" id="3.40.50.1440">
    <property type="entry name" value="Tubulin/FtsZ, GTPase domain"/>
    <property type="match status" value="1"/>
</dbReference>
<dbReference type="Pfam" id="PF00091">
    <property type="entry name" value="Tubulin"/>
    <property type="match status" value="1"/>
</dbReference>
<evidence type="ECO:0000256" key="5">
    <source>
        <dbReference type="ARBA" id="ARBA00023134"/>
    </source>
</evidence>
<evidence type="ECO:0000313" key="10">
    <source>
        <dbReference type="RefSeq" id="XP_065647321.1"/>
    </source>
</evidence>
<accession>A0ABM4BED0</accession>
<dbReference type="SMART" id="SM00865">
    <property type="entry name" value="Tubulin_C"/>
    <property type="match status" value="1"/>
</dbReference>